<proteinExistence type="predicted"/>
<dbReference type="Proteomes" id="UP000809431">
    <property type="component" value="Unassembled WGS sequence"/>
</dbReference>
<accession>A0ABS2BLQ5</accession>
<gene>
    <name evidence="2" type="ORF">JMJ54_11970</name>
</gene>
<keyword evidence="3" id="KW-1185">Reference proteome</keyword>
<dbReference type="SUPFAM" id="SSF48452">
    <property type="entry name" value="TPR-like"/>
    <property type="match status" value="2"/>
</dbReference>
<organism evidence="2 3">
    <name type="scientific">Jeongeupia naejangsanensis</name>
    <dbReference type="NCBI Taxonomy" id="613195"/>
    <lineage>
        <taxon>Bacteria</taxon>
        <taxon>Pseudomonadati</taxon>
        <taxon>Pseudomonadota</taxon>
        <taxon>Betaproteobacteria</taxon>
        <taxon>Neisseriales</taxon>
        <taxon>Chitinibacteraceae</taxon>
        <taxon>Jeongeupia</taxon>
    </lineage>
</organism>
<protein>
    <submittedName>
        <fullName evidence="2">Tetratricopeptide repeat protein</fullName>
    </submittedName>
</protein>
<dbReference type="PROSITE" id="PS50005">
    <property type="entry name" value="TPR"/>
    <property type="match status" value="1"/>
</dbReference>
<dbReference type="EMBL" id="JAESND010000005">
    <property type="protein sequence ID" value="MBM3116549.1"/>
    <property type="molecule type" value="Genomic_DNA"/>
</dbReference>
<evidence type="ECO:0000313" key="3">
    <source>
        <dbReference type="Proteomes" id="UP000809431"/>
    </source>
</evidence>
<comment type="caution">
    <text evidence="2">The sequence shown here is derived from an EMBL/GenBank/DDBJ whole genome shotgun (WGS) entry which is preliminary data.</text>
</comment>
<evidence type="ECO:0000313" key="2">
    <source>
        <dbReference type="EMBL" id="MBM3116549.1"/>
    </source>
</evidence>
<dbReference type="Gene3D" id="1.25.40.10">
    <property type="entry name" value="Tetratricopeptide repeat domain"/>
    <property type="match status" value="1"/>
</dbReference>
<keyword evidence="1" id="KW-0802">TPR repeat</keyword>
<dbReference type="InterPro" id="IPR011990">
    <property type="entry name" value="TPR-like_helical_dom_sf"/>
</dbReference>
<dbReference type="InterPro" id="IPR019734">
    <property type="entry name" value="TPR_rpt"/>
</dbReference>
<name>A0ABS2BLQ5_9NEIS</name>
<dbReference type="Pfam" id="PF13181">
    <property type="entry name" value="TPR_8"/>
    <property type="match status" value="1"/>
</dbReference>
<dbReference type="RefSeq" id="WP_203538791.1">
    <property type="nucleotide sequence ID" value="NZ_JAESND010000005.1"/>
</dbReference>
<sequence length="354" mass="38558">MSAPLPARVFNLRAEIDQTLAVAATLTHSQPAEALLLATQSRQRAQAIAYRAGEARAWMQAARAAFAMPDCAEAHPACVAAAELADTLGDPLLWSEATHIAAEVRYGSGSYQEAEAHWLALLERGLAGGPALARLLGYLGMAKLYFMLIAPEPAAAMLAKAERELPDIDRLDIRFGLHINIAAHHYRCGDDDATVAELATAEALLPRLGFCEFEPELYYYRGYLLKRQGRLGEARQQFERSLSLNGSAHNYWGKVVNLVALGETCLDLAQPHAADHYLRRALDGAISLGAPYLEAQCQAALARACADIGDTHGEFAYWQRHFTLMAQLEQRDNAADRPDAIAQLGARIAALEAR</sequence>
<evidence type="ECO:0000256" key="1">
    <source>
        <dbReference type="PROSITE-ProRule" id="PRU00339"/>
    </source>
</evidence>
<feature type="repeat" description="TPR" evidence="1">
    <location>
        <begin position="215"/>
        <end position="248"/>
    </location>
</feature>
<reference evidence="2 3" key="1">
    <citation type="submission" date="2021-01" db="EMBL/GenBank/DDBJ databases">
        <title>Draft Genome Sequence and Polyhydroxyalkanoate Biosynthetic Potential of Jeongeupia naejangsanensis Type Strain DSM 24253.</title>
        <authorList>
            <person name="Turrini P."/>
            <person name="Artuso I."/>
            <person name="Lugli G.A."/>
            <person name="Frangipani E."/>
            <person name="Ventura M."/>
            <person name="Visca P."/>
        </authorList>
    </citation>
    <scope>NUCLEOTIDE SEQUENCE [LARGE SCALE GENOMIC DNA]</scope>
    <source>
        <strain evidence="2 3">DSM 24253</strain>
    </source>
</reference>